<evidence type="ECO:0000313" key="7">
    <source>
        <dbReference type="EMBL" id="MDF1612129.1"/>
    </source>
</evidence>
<protein>
    <submittedName>
        <fullName evidence="7">Aminotransferase class I/II-fold pyridoxal phosphate-dependent enzyme</fullName>
    </submittedName>
</protein>
<dbReference type="GO" id="GO:0004124">
    <property type="term" value="F:cysteine synthase activity"/>
    <property type="evidence" value="ECO:0007669"/>
    <property type="project" value="TreeGrafter"/>
</dbReference>
<keyword evidence="4 5" id="KW-0663">Pyridoxal phosphate</keyword>
<sequence>MEIETKAIHSGFAQEDKFGATSFPIYGSAAFAYNTAEDLSEVFEGKKFGYVYSRISNPTVTAFEHRMNALEEGIGAIAGASGMSAIATVIFTLTEYGDEIISSESLFGGTYLFFKEILNKYGVKVHYVNINDISNWEKLINNKIKLIFLESISNPKLEIPDLKAISKIAHEHNIPVVIDNTVSTPYLWRAKYFGADIIVHSTTKYISGNGTTIGGILIDTGNYDWKKSIVGKIKEMSSKAGNFAFLATARSKIYQNLGFAPSPFSAFLNLIGIETLPLRMEKHCENSLKLAEFLRSNKNVVEVNYPGLKENQYHKIGKEQFNNKFSGLLTFSLQSKDDCFKLINNLKLAKNLANIGDTRTLVIHPDSTIYLNCSQEEKKSAGVNDKMIRVSVGLENINDLIEDFKQALEKI</sequence>
<dbReference type="Gene3D" id="3.90.1150.10">
    <property type="entry name" value="Aspartate Aminotransferase, domain 1"/>
    <property type="match status" value="1"/>
</dbReference>
<dbReference type="SUPFAM" id="SSF53383">
    <property type="entry name" value="PLP-dependent transferases"/>
    <property type="match status" value="1"/>
</dbReference>
<dbReference type="GO" id="GO:0019346">
    <property type="term" value="P:transsulfuration"/>
    <property type="evidence" value="ECO:0007669"/>
    <property type="project" value="InterPro"/>
</dbReference>
<evidence type="ECO:0000256" key="4">
    <source>
        <dbReference type="ARBA" id="ARBA00022898"/>
    </source>
</evidence>
<comment type="similarity">
    <text evidence="2 6">Belongs to the trans-sulfuration enzymes family.</text>
</comment>
<dbReference type="GO" id="GO:0003961">
    <property type="term" value="F:O-acetylhomoserine aminocarboxypropyltransferase activity"/>
    <property type="evidence" value="ECO:0007669"/>
    <property type="project" value="TreeGrafter"/>
</dbReference>
<dbReference type="PANTHER" id="PTHR43797">
    <property type="entry name" value="HOMOCYSTEINE/CYSTEINE SYNTHASE"/>
    <property type="match status" value="1"/>
</dbReference>
<evidence type="ECO:0000256" key="1">
    <source>
        <dbReference type="ARBA" id="ARBA00001933"/>
    </source>
</evidence>
<name>A0AAE3P116_9BACT</name>
<dbReference type="GO" id="GO:0030170">
    <property type="term" value="F:pyridoxal phosphate binding"/>
    <property type="evidence" value="ECO:0007669"/>
    <property type="project" value="InterPro"/>
</dbReference>
<dbReference type="InterPro" id="IPR015424">
    <property type="entry name" value="PyrdxlP-dep_Trfase"/>
</dbReference>
<dbReference type="PANTHER" id="PTHR43797:SF2">
    <property type="entry name" value="HOMOCYSTEINE_CYSTEINE SYNTHASE"/>
    <property type="match status" value="1"/>
</dbReference>
<evidence type="ECO:0000256" key="3">
    <source>
        <dbReference type="ARBA" id="ARBA00022679"/>
    </source>
</evidence>
<dbReference type="Pfam" id="PF01053">
    <property type="entry name" value="Cys_Met_Meta_PP"/>
    <property type="match status" value="1"/>
</dbReference>
<dbReference type="AlphaFoldDB" id="A0AAE3P116"/>
<evidence type="ECO:0000313" key="8">
    <source>
        <dbReference type="Proteomes" id="UP001221302"/>
    </source>
</evidence>
<accession>A0AAE3P116</accession>
<evidence type="ECO:0000256" key="6">
    <source>
        <dbReference type="RuleBase" id="RU362118"/>
    </source>
</evidence>
<dbReference type="PIRSF" id="PIRSF001434">
    <property type="entry name" value="CGS"/>
    <property type="match status" value="1"/>
</dbReference>
<comment type="cofactor">
    <cofactor evidence="1 6">
        <name>pyridoxal 5'-phosphate</name>
        <dbReference type="ChEBI" id="CHEBI:597326"/>
    </cofactor>
</comment>
<evidence type="ECO:0000256" key="2">
    <source>
        <dbReference type="ARBA" id="ARBA00009077"/>
    </source>
</evidence>
<dbReference type="Proteomes" id="UP001221302">
    <property type="component" value="Unassembled WGS sequence"/>
</dbReference>
<comment type="caution">
    <text evidence="7">The sequence shown here is derived from an EMBL/GenBank/DDBJ whole genome shotgun (WGS) entry which is preliminary data.</text>
</comment>
<keyword evidence="3" id="KW-0808">Transferase</keyword>
<proteinExistence type="inferred from homology"/>
<dbReference type="Gene3D" id="3.40.640.10">
    <property type="entry name" value="Type I PLP-dependent aspartate aminotransferase-like (Major domain)"/>
    <property type="match status" value="1"/>
</dbReference>
<dbReference type="EMBL" id="JARGDL010000010">
    <property type="protein sequence ID" value="MDF1612129.1"/>
    <property type="molecule type" value="Genomic_DNA"/>
</dbReference>
<dbReference type="InterPro" id="IPR015421">
    <property type="entry name" value="PyrdxlP-dep_Trfase_major"/>
</dbReference>
<dbReference type="GO" id="GO:0006535">
    <property type="term" value="P:cysteine biosynthetic process from serine"/>
    <property type="evidence" value="ECO:0007669"/>
    <property type="project" value="TreeGrafter"/>
</dbReference>
<dbReference type="InterPro" id="IPR006235">
    <property type="entry name" value="OAc-hSer/O-AcSer_sulfhydrylase"/>
</dbReference>
<keyword evidence="7" id="KW-0032">Aminotransferase</keyword>
<dbReference type="InterPro" id="IPR000277">
    <property type="entry name" value="Cys/Met-Metab_PyrdxlP-dep_enz"/>
</dbReference>
<dbReference type="GO" id="GO:0008483">
    <property type="term" value="F:transaminase activity"/>
    <property type="evidence" value="ECO:0007669"/>
    <property type="project" value="UniProtKB-KW"/>
</dbReference>
<organism evidence="7 8">
    <name type="scientific">Stygiobacter electus</name>
    <dbReference type="NCBI Taxonomy" id="3032292"/>
    <lineage>
        <taxon>Bacteria</taxon>
        <taxon>Pseudomonadati</taxon>
        <taxon>Ignavibacteriota</taxon>
        <taxon>Ignavibacteria</taxon>
        <taxon>Ignavibacteriales</taxon>
        <taxon>Melioribacteraceae</taxon>
        <taxon>Stygiobacter</taxon>
    </lineage>
</organism>
<dbReference type="GO" id="GO:0071269">
    <property type="term" value="P:L-homocysteine biosynthetic process"/>
    <property type="evidence" value="ECO:0007669"/>
    <property type="project" value="TreeGrafter"/>
</dbReference>
<dbReference type="GO" id="GO:0005737">
    <property type="term" value="C:cytoplasm"/>
    <property type="evidence" value="ECO:0007669"/>
    <property type="project" value="TreeGrafter"/>
</dbReference>
<dbReference type="FunFam" id="3.40.640.10:FF:000046">
    <property type="entry name" value="Cystathionine gamma-lyase"/>
    <property type="match status" value="1"/>
</dbReference>
<keyword evidence="8" id="KW-1185">Reference proteome</keyword>
<evidence type="ECO:0000256" key="5">
    <source>
        <dbReference type="PIRSR" id="PIRSR001434-2"/>
    </source>
</evidence>
<dbReference type="CDD" id="cd00614">
    <property type="entry name" value="CGS_like"/>
    <property type="match status" value="1"/>
</dbReference>
<dbReference type="InterPro" id="IPR015422">
    <property type="entry name" value="PyrdxlP-dep_Trfase_small"/>
</dbReference>
<feature type="modified residue" description="N6-(pyridoxal phosphate)lysine" evidence="5">
    <location>
        <position position="204"/>
    </location>
</feature>
<gene>
    <name evidence="7" type="ORF">P0M35_08200</name>
</gene>
<reference evidence="7" key="1">
    <citation type="submission" date="2023-03" db="EMBL/GenBank/DDBJ databases">
        <title>Stygiobacter electus gen. nov., sp. nov., facultatively anaerobic thermotolerant bacterium of the class Ignavibacteria from a well of Yessentuki mineral water deposit.</title>
        <authorList>
            <person name="Podosokorskaya O.A."/>
            <person name="Elcheninov A.G."/>
            <person name="Petrova N.F."/>
            <person name="Zavarzina D.G."/>
            <person name="Kublanov I.V."/>
            <person name="Merkel A.Y."/>
        </authorList>
    </citation>
    <scope>NUCLEOTIDE SEQUENCE</scope>
    <source>
        <strain evidence="7">09-Me</strain>
    </source>
</reference>
<dbReference type="RefSeq" id="WP_321535897.1">
    <property type="nucleotide sequence ID" value="NZ_JARGDL010000010.1"/>
</dbReference>